<keyword evidence="2" id="KW-1185">Reference proteome</keyword>
<proteinExistence type="predicted"/>
<dbReference type="EMBL" id="CAUEEQ010014637">
    <property type="protein sequence ID" value="CAJ0938607.1"/>
    <property type="molecule type" value="Genomic_DNA"/>
</dbReference>
<gene>
    <name evidence="1" type="ORF">RIMI_LOCUS7651565</name>
</gene>
<organism evidence="1 2">
    <name type="scientific">Ranitomeya imitator</name>
    <name type="common">mimic poison frog</name>
    <dbReference type="NCBI Taxonomy" id="111125"/>
    <lineage>
        <taxon>Eukaryota</taxon>
        <taxon>Metazoa</taxon>
        <taxon>Chordata</taxon>
        <taxon>Craniata</taxon>
        <taxon>Vertebrata</taxon>
        <taxon>Euteleostomi</taxon>
        <taxon>Amphibia</taxon>
        <taxon>Batrachia</taxon>
        <taxon>Anura</taxon>
        <taxon>Neobatrachia</taxon>
        <taxon>Hyloidea</taxon>
        <taxon>Dendrobatidae</taxon>
        <taxon>Dendrobatinae</taxon>
        <taxon>Ranitomeya</taxon>
    </lineage>
</organism>
<dbReference type="Proteomes" id="UP001176940">
    <property type="component" value="Unassembled WGS sequence"/>
</dbReference>
<protein>
    <submittedName>
        <fullName evidence="1">Uncharacterized protein</fullName>
    </submittedName>
</protein>
<accession>A0ABN9LI22</accession>
<sequence>MSRLWCGLTAEPCIKAGEPASDGIVRPMPVKILKQIAVFTGLLEEVENIGTAEQISPSKRRFVSGKKRIGRLTRLILLVTPYRIQYALGYRAEESIGKTTVDDIRKSPLKPCGKGSKRKQDDLDMEEQLSWVAALASEDLPYEDQDDDPTYEGYGAHIAICYVG</sequence>
<name>A0ABN9LI22_9NEOB</name>
<comment type="caution">
    <text evidence="1">The sequence shown here is derived from an EMBL/GenBank/DDBJ whole genome shotgun (WGS) entry which is preliminary data.</text>
</comment>
<evidence type="ECO:0000313" key="2">
    <source>
        <dbReference type="Proteomes" id="UP001176940"/>
    </source>
</evidence>
<evidence type="ECO:0000313" key="1">
    <source>
        <dbReference type="EMBL" id="CAJ0938607.1"/>
    </source>
</evidence>
<reference evidence="1" key="1">
    <citation type="submission" date="2023-07" db="EMBL/GenBank/DDBJ databases">
        <authorList>
            <person name="Stuckert A."/>
        </authorList>
    </citation>
    <scope>NUCLEOTIDE SEQUENCE</scope>
</reference>